<evidence type="ECO:0000259" key="1">
    <source>
        <dbReference type="PROSITE" id="PS50011"/>
    </source>
</evidence>
<accession>A0A9P8LGW4</accession>
<dbReference type="CDD" id="cd00180">
    <property type="entry name" value="PKc"/>
    <property type="match status" value="1"/>
</dbReference>
<dbReference type="SUPFAM" id="SSF56112">
    <property type="entry name" value="Protein kinase-like (PK-like)"/>
    <property type="match status" value="1"/>
</dbReference>
<reference evidence="2" key="1">
    <citation type="submission" date="2021-03" db="EMBL/GenBank/DDBJ databases">
        <title>Comparative genomics and phylogenomic investigation of the class Geoglossomycetes provide insights into ecological specialization and systematics.</title>
        <authorList>
            <person name="Melie T."/>
            <person name="Pirro S."/>
            <person name="Miller A.N."/>
            <person name="Quandt A."/>
        </authorList>
    </citation>
    <scope>NUCLEOTIDE SEQUENCE</scope>
    <source>
        <strain evidence="2">CAQ_001_2017</strain>
    </source>
</reference>
<dbReference type="GO" id="GO:0004674">
    <property type="term" value="F:protein serine/threonine kinase activity"/>
    <property type="evidence" value="ECO:0007669"/>
    <property type="project" value="TreeGrafter"/>
</dbReference>
<dbReference type="InterPro" id="IPR000719">
    <property type="entry name" value="Prot_kinase_dom"/>
</dbReference>
<dbReference type="SMART" id="SM00220">
    <property type="entry name" value="S_TKc"/>
    <property type="match status" value="1"/>
</dbReference>
<dbReference type="InterPro" id="IPR051681">
    <property type="entry name" value="Ser/Thr_Kinases-Pseudokinases"/>
</dbReference>
<dbReference type="AlphaFoldDB" id="A0A9P8LGW4"/>
<evidence type="ECO:0000313" key="2">
    <source>
        <dbReference type="EMBL" id="KAH0565088.1"/>
    </source>
</evidence>
<dbReference type="PROSITE" id="PS50011">
    <property type="entry name" value="PROTEIN_KINASE_DOM"/>
    <property type="match status" value="1"/>
</dbReference>
<dbReference type="Proteomes" id="UP000750711">
    <property type="component" value="Unassembled WGS sequence"/>
</dbReference>
<dbReference type="PANTHER" id="PTHR44329">
    <property type="entry name" value="SERINE/THREONINE-PROTEIN KINASE TNNI3K-RELATED"/>
    <property type="match status" value="1"/>
</dbReference>
<proteinExistence type="predicted"/>
<organism evidence="2 3">
    <name type="scientific">Trichoglossum hirsutum</name>
    <dbReference type="NCBI Taxonomy" id="265104"/>
    <lineage>
        <taxon>Eukaryota</taxon>
        <taxon>Fungi</taxon>
        <taxon>Dikarya</taxon>
        <taxon>Ascomycota</taxon>
        <taxon>Pezizomycotina</taxon>
        <taxon>Geoglossomycetes</taxon>
        <taxon>Geoglossales</taxon>
        <taxon>Geoglossaceae</taxon>
        <taxon>Trichoglossum</taxon>
    </lineage>
</organism>
<protein>
    <recommendedName>
        <fullName evidence="1">Protein kinase domain-containing protein</fullName>
    </recommendedName>
</protein>
<dbReference type="InterPro" id="IPR011009">
    <property type="entry name" value="Kinase-like_dom_sf"/>
</dbReference>
<dbReference type="Pfam" id="PF00069">
    <property type="entry name" value="Pkinase"/>
    <property type="match status" value="1"/>
</dbReference>
<dbReference type="Gene3D" id="1.10.510.10">
    <property type="entry name" value="Transferase(Phosphotransferase) domain 1"/>
    <property type="match status" value="1"/>
</dbReference>
<feature type="domain" description="Protein kinase" evidence="1">
    <location>
        <begin position="45"/>
        <end position="377"/>
    </location>
</feature>
<gene>
    <name evidence="2" type="ORF">GP486_001528</name>
</gene>
<dbReference type="EMBL" id="JAGHQM010000138">
    <property type="protein sequence ID" value="KAH0565088.1"/>
    <property type="molecule type" value="Genomic_DNA"/>
</dbReference>
<evidence type="ECO:0000313" key="3">
    <source>
        <dbReference type="Proteomes" id="UP000750711"/>
    </source>
</evidence>
<keyword evidence="3" id="KW-1185">Reference proteome</keyword>
<dbReference type="GO" id="GO:0005524">
    <property type="term" value="F:ATP binding"/>
    <property type="evidence" value="ECO:0007669"/>
    <property type="project" value="InterPro"/>
</dbReference>
<name>A0A9P8LGW4_9PEZI</name>
<sequence>MRTALHPLNTRKSAQSGQPSLLQYFRWVPFFGSAVRAFGEEKLGDVDDMFLGEGATYQVWRSKIPSREVRQRPPQWQAEELTESDKRVVALKKAKIALSASEADCPGDPIMENGFDVVLRELVVTHHFSAHPNVISLLALGLEMIEDRPQPYVVFEYSSLGTLQSYLKRCSPSSSATEKRGLCADVAQGLRALHQAGIVHGDVKVENALVFRCNLASRAVVAKLSDFGASVFPVPDLPDLPYSGTPLLNAPEIRLNTSDASVGEPDEEALKVRYKRCDIFSFGLLVWEVVLDGRRYVDELTLGIAAGTDQDRLAFLNTLPANGLVGKSSESLALLQNHQEDNDNRPNLSILCSIIPSCLSDDPLERPSAEDLCHALTDAVSQQ</sequence>
<comment type="caution">
    <text evidence="2">The sequence shown here is derived from an EMBL/GenBank/DDBJ whole genome shotgun (WGS) entry which is preliminary data.</text>
</comment>